<sequence>MDSDLSDEALLRQLGERLLQHRLNRNITQRALAKEAGVSVRTINRVERGHSTQLSNFIRLLRHLGLLDNMNALVPEPALSPIQQIKLQGKSRKRASAEDPVKDNEAWAWGDEE</sequence>
<dbReference type="Pfam" id="PF01381">
    <property type="entry name" value="HTH_3"/>
    <property type="match status" value="1"/>
</dbReference>
<feature type="compositionally biased region" description="Basic and acidic residues" evidence="1">
    <location>
        <begin position="95"/>
        <end position="105"/>
    </location>
</feature>
<dbReference type="PROSITE" id="PS50943">
    <property type="entry name" value="HTH_CROC1"/>
    <property type="match status" value="1"/>
</dbReference>
<accession>A0A3B1B469</accession>
<dbReference type="EMBL" id="UOFW01000122">
    <property type="protein sequence ID" value="VAX05080.1"/>
    <property type="molecule type" value="Genomic_DNA"/>
</dbReference>
<dbReference type="Gene3D" id="1.10.260.40">
    <property type="entry name" value="lambda repressor-like DNA-binding domains"/>
    <property type="match status" value="1"/>
</dbReference>
<dbReference type="SUPFAM" id="SSF47413">
    <property type="entry name" value="lambda repressor-like DNA-binding domains"/>
    <property type="match status" value="1"/>
</dbReference>
<organism evidence="3">
    <name type="scientific">hydrothermal vent metagenome</name>
    <dbReference type="NCBI Taxonomy" id="652676"/>
    <lineage>
        <taxon>unclassified sequences</taxon>
        <taxon>metagenomes</taxon>
        <taxon>ecological metagenomes</taxon>
    </lineage>
</organism>
<dbReference type="InterPro" id="IPR010982">
    <property type="entry name" value="Lambda_DNA-bd_dom_sf"/>
</dbReference>
<dbReference type="CDD" id="cd00093">
    <property type="entry name" value="HTH_XRE"/>
    <property type="match status" value="1"/>
</dbReference>
<evidence type="ECO:0000313" key="3">
    <source>
        <dbReference type="EMBL" id="VAX05080.1"/>
    </source>
</evidence>
<feature type="domain" description="HTH cro/C1-type" evidence="2">
    <location>
        <begin position="18"/>
        <end position="70"/>
    </location>
</feature>
<dbReference type="GO" id="GO:0003677">
    <property type="term" value="F:DNA binding"/>
    <property type="evidence" value="ECO:0007669"/>
    <property type="project" value="InterPro"/>
</dbReference>
<dbReference type="SMART" id="SM00530">
    <property type="entry name" value="HTH_XRE"/>
    <property type="match status" value="1"/>
</dbReference>
<gene>
    <name evidence="3" type="ORF">MNBD_ALPHA03-118</name>
</gene>
<evidence type="ECO:0000256" key="1">
    <source>
        <dbReference type="SAM" id="MobiDB-lite"/>
    </source>
</evidence>
<name>A0A3B1B469_9ZZZZ</name>
<proteinExistence type="predicted"/>
<dbReference type="InterPro" id="IPR001387">
    <property type="entry name" value="Cro/C1-type_HTH"/>
</dbReference>
<protein>
    <recommendedName>
        <fullName evidence="2">HTH cro/C1-type domain-containing protein</fullName>
    </recommendedName>
</protein>
<reference evidence="3" key="1">
    <citation type="submission" date="2018-06" db="EMBL/GenBank/DDBJ databases">
        <authorList>
            <person name="Zhirakovskaya E."/>
        </authorList>
    </citation>
    <scope>NUCLEOTIDE SEQUENCE</scope>
</reference>
<dbReference type="AlphaFoldDB" id="A0A3B1B469"/>
<feature type="region of interest" description="Disordered" evidence="1">
    <location>
        <begin position="88"/>
        <end position="113"/>
    </location>
</feature>
<evidence type="ECO:0000259" key="2">
    <source>
        <dbReference type="PROSITE" id="PS50943"/>
    </source>
</evidence>